<dbReference type="OrthoDB" id="9993460at2759"/>
<keyword evidence="11" id="KW-0333">Golgi apparatus</keyword>
<dbReference type="UniPathway" id="UPA00378"/>
<dbReference type="EMBL" id="GAKP01010499">
    <property type="protein sequence ID" value="JAC48453.1"/>
    <property type="molecule type" value="Transcribed_RNA"/>
</dbReference>
<evidence type="ECO:0000259" key="12">
    <source>
        <dbReference type="Pfam" id="PF00852"/>
    </source>
</evidence>
<dbReference type="GO" id="GO:0032580">
    <property type="term" value="C:Golgi cisterna membrane"/>
    <property type="evidence" value="ECO:0007669"/>
    <property type="project" value="UniProtKB-SubCell"/>
</dbReference>
<evidence type="ECO:0000256" key="7">
    <source>
        <dbReference type="ARBA" id="ARBA00022968"/>
    </source>
</evidence>
<evidence type="ECO:0000256" key="4">
    <source>
        <dbReference type="ARBA" id="ARBA00022676"/>
    </source>
</evidence>
<dbReference type="PANTHER" id="PTHR11929">
    <property type="entry name" value="ALPHA- 1,3 -FUCOSYLTRANSFERASE"/>
    <property type="match status" value="1"/>
</dbReference>
<keyword evidence="6 11" id="KW-0812">Transmembrane</keyword>
<dbReference type="InterPro" id="IPR001503">
    <property type="entry name" value="Glyco_trans_10"/>
</dbReference>
<keyword evidence="9 11" id="KW-0472">Membrane</keyword>
<feature type="transmembrane region" description="Helical" evidence="11">
    <location>
        <begin position="20"/>
        <end position="37"/>
    </location>
</feature>
<proteinExistence type="inferred from homology"/>
<evidence type="ECO:0000256" key="11">
    <source>
        <dbReference type="RuleBase" id="RU003832"/>
    </source>
</evidence>
<evidence type="ECO:0000259" key="13">
    <source>
        <dbReference type="Pfam" id="PF17039"/>
    </source>
</evidence>
<accession>A0A034W3U9</accession>
<evidence type="ECO:0000256" key="9">
    <source>
        <dbReference type="ARBA" id="ARBA00023136"/>
    </source>
</evidence>
<evidence type="ECO:0000256" key="1">
    <source>
        <dbReference type="ARBA" id="ARBA00004447"/>
    </source>
</evidence>
<evidence type="ECO:0000256" key="3">
    <source>
        <dbReference type="ARBA" id="ARBA00008919"/>
    </source>
</evidence>
<evidence type="ECO:0000256" key="2">
    <source>
        <dbReference type="ARBA" id="ARBA00004922"/>
    </source>
</evidence>
<dbReference type="Gene3D" id="3.40.50.11660">
    <property type="entry name" value="Glycosyl transferase family 10, C-terminal domain"/>
    <property type="match status" value="1"/>
</dbReference>
<dbReference type="Pfam" id="PF00852">
    <property type="entry name" value="Glyco_transf_10"/>
    <property type="match status" value="1"/>
</dbReference>
<evidence type="ECO:0000256" key="6">
    <source>
        <dbReference type="ARBA" id="ARBA00022692"/>
    </source>
</evidence>
<evidence type="ECO:0000313" key="14">
    <source>
        <dbReference type="EMBL" id="JAC48453.1"/>
    </source>
</evidence>
<comment type="similarity">
    <text evidence="3 11">Belongs to the glycosyltransferase 10 family.</text>
</comment>
<keyword evidence="8 11" id="KW-1133">Transmembrane helix</keyword>
<dbReference type="FunFam" id="3.40.50.11660:FF:000002">
    <property type="entry name" value="Alpha-(1,3)-fucosyltransferase"/>
    <property type="match status" value="1"/>
</dbReference>
<dbReference type="EC" id="2.4.1.-" evidence="11"/>
<dbReference type="Pfam" id="PF17039">
    <property type="entry name" value="Glyco_tran_10_N"/>
    <property type="match status" value="1"/>
</dbReference>
<organism evidence="14">
    <name type="scientific">Bactrocera dorsalis</name>
    <name type="common">Oriental fruit fly</name>
    <name type="synonym">Dacus dorsalis</name>
    <dbReference type="NCBI Taxonomy" id="27457"/>
    <lineage>
        <taxon>Eukaryota</taxon>
        <taxon>Metazoa</taxon>
        <taxon>Ecdysozoa</taxon>
        <taxon>Arthropoda</taxon>
        <taxon>Hexapoda</taxon>
        <taxon>Insecta</taxon>
        <taxon>Pterygota</taxon>
        <taxon>Neoptera</taxon>
        <taxon>Endopterygota</taxon>
        <taxon>Diptera</taxon>
        <taxon>Brachycera</taxon>
        <taxon>Muscomorpha</taxon>
        <taxon>Tephritoidea</taxon>
        <taxon>Tephritidae</taxon>
        <taxon>Bactrocera</taxon>
        <taxon>Bactrocera</taxon>
    </lineage>
</organism>
<keyword evidence="4 11" id="KW-0328">Glycosyltransferase</keyword>
<evidence type="ECO:0000256" key="5">
    <source>
        <dbReference type="ARBA" id="ARBA00022679"/>
    </source>
</evidence>
<dbReference type="GO" id="GO:0046920">
    <property type="term" value="F:alpha-(1-&gt;3)-fucosyltransferase activity"/>
    <property type="evidence" value="ECO:0007669"/>
    <property type="project" value="TreeGrafter"/>
</dbReference>
<protein>
    <recommendedName>
        <fullName evidence="11">Fucosyltransferase</fullName>
        <ecNumber evidence="11">2.4.1.-</ecNumber>
    </recommendedName>
</protein>
<dbReference type="SUPFAM" id="SSF53756">
    <property type="entry name" value="UDP-Glycosyltransferase/glycogen phosphorylase"/>
    <property type="match status" value="1"/>
</dbReference>
<keyword evidence="7" id="KW-0735">Signal-anchor</keyword>
<dbReference type="AlphaFoldDB" id="A0A034W3U9"/>
<evidence type="ECO:0000256" key="8">
    <source>
        <dbReference type="ARBA" id="ARBA00022989"/>
    </source>
</evidence>
<dbReference type="InterPro" id="IPR038577">
    <property type="entry name" value="GT10-like_C_sf"/>
</dbReference>
<dbReference type="InterPro" id="IPR031481">
    <property type="entry name" value="Glyco_tran_10_N"/>
</dbReference>
<evidence type="ECO:0000256" key="10">
    <source>
        <dbReference type="ARBA" id="ARBA00023180"/>
    </source>
</evidence>
<comment type="subcellular location">
    <subcellularLocation>
        <location evidence="1 11">Golgi apparatus</location>
        <location evidence="1 11">Golgi stack membrane</location>
        <topology evidence="1 11">Single-pass type II membrane protein</topology>
    </subcellularLocation>
</comment>
<feature type="domain" description="Fucosyltransferase N-terminal" evidence="13">
    <location>
        <begin position="57"/>
        <end position="156"/>
    </location>
</feature>
<name>A0A034W3U9_BACDO</name>
<comment type="pathway">
    <text evidence="2">Protein modification; protein glycosylation.</text>
</comment>
<dbReference type="PANTHER" id="PTHR11929:SF194">
    <property type="entry name" value="ALPHA-(1,3)-FUCOSYLTRANSFERASE 10"/>
    <property type="match status" value="1"/>
</dbReference>
<feature type="domain" description="Fucosyltransferase C-terminal" evidence="12">
    <location>
        <begin position="190"/>
        <end position="383"/>
    </location>
</feature>
<reference evidence="14" key="1">
    <citation type="journal article" date="2014" name="BMC Genomics">
        <title>Characterizing the developmental transcriptome of the oriental fruit fly, Bactrocera dorsalis (Diptera: Tephritidae) through comparative genomic analysis with Drosophila melanogaster utilizing modENCODE datasets.</title>
        <authorList>
            <person name="Geib S.M."/>
            <person name="Calla B."/>
            <person name="Hall B."/>
            <person name="Hou S."/>
            <person name="Manoukis N.C."/>
        </authorList>
    </citation>
    <scope>NUCLEOTIDE SEQUENCE</scope>
    <source>
        <strain evidence="14">Punador</strain>
    </source>
</reference>
<keyword evidence="10" id="KW-0325">Glycoprotein</keyword>
<dbReference type="InterPro" id="IPR055270">
    <property type="entry name" value="Glyco_tran_10_C"/>
</dbReference>
<gene>
    <name evidence="14" type="primary">FUCTB</name>
</gene>
<sequence length="447" mass="52612">MSYWWPFRSRYLPLTFGKRAILLFAFLSCLIIIWYFGCNSHPICKRDKLTRNDGSTPCIVLWWTNIGAEKMTFDDILCGYNTCAVTSNRKYLPQAKAILFYASSLNWHDLPLPRQPEQIWALLHEESPRNVLEFLFEETLQHFNYTSTFSRYSDFPLTINALPNITEITNPKYVVTIGRKNVARNNLAPILFLQSDCSTMSGRTNYVEELMQYIPIDSYGSCLNNRQMPDSLQTDFLNKLYTEEMYRFIGQYKFMISIENGVCEDYITEKYWRPLIAGTVPIYFGSPSIRDWEPYNHSTIYITDYQSPKELAKYILELDRNDSEYVKYLQHKYNQIMPISNQRLIEEFYVRTEETMFFTKFACQVLQALWAQSAKTKMANRLHYNCPLPLPYPAMERPPTEIHSWNSLLKRANCMAKSIDELLYINRVFTEGELHDLTNAKIENELC</sequence>
<keyword evidence="5 11" id="KW-0808">Transferase</keyword>